<proteinExistence type="predicted"/>
<dbReference type="Proteomes" id="UP000094472">
    <property type="component" value="Unassembled WGS sequence"/>
</dbReference>
<evidence type="ECO:0000313" key="3">
    <source>
        <dbReference type="Proteomes" id="UP000094472"/>
    </source>
</evidence>
<comment type="caution">
    <text evidence="2">The sequence shown here is derived from an EMBL/GenBank/DDBJ whole genome shotgun (WGS) entry which is preliminary data.</text>
</comment>
<keyword evidence="1" id="KW-1133">Transmembrane helix</keyword>
<evidence type="ECO:0000256" key="1">
    <source>
        <dbReference type="SAM" id="Phobius"/>
    </source>
</evidence>
<dbReference type="RefSeq" id="WP_069442822.1">
    <property type="nucleotide sequence ID" value="NZ_LPWF01000036.1"/>
</dbReference>
<keyword evidence="1" id="KW-0812">Transmembrane</keyword>
<name>A0A1E3VL41_9HYPH</name>
<accession>A0A1E3VL41</accession>
<protein>
    <submittedName>
        <fullName evidence="2">Uncharacterized protein</fullName>
    </submittedName>
</protein>
<organism evidence="2 3">
    <name type="scientific">Methyloceanibacter superfactus</name>
    <dbReference type="NCBI Taxonomy" id="1774969"/>
    <lineage>
        <taxon>Bacteria</taxon>
        <taxon>Pseudomonadati</taxon>
        <taxon>Pseudomonadota</taxon>
        <taxon>Alphaproteobacteria</taxon>
        <taxon>Hyphomicrobiales</taxon>
        <taxon>Hyphomicrobiaceae</taxon>
        <taxon>Methyloceanibacter</taxon>
    </lineage>
</organism>
<dbReference type="AlphaFoldDB" id="A0A1E3VL41"/>
<feature type="transmembrane region" description="Helical" evidence="1">
    <location>
        <begin position="14"/>
        <end position="34"/>
    </location>
</feature>
<keyword evidence="1" id="KW-0472">Membrane</keyword>
<evidence type="ECO:0000313" key="2">
    <source>
        <dbReference type="EMBL" id="ODR94222.1"/>
    </source>
</evidence>
<dbReference type="EMBL" id="LPWF01000036">
    <property type="protein sequence ID" value="ODR94222.1"/>
    <property type="molecule type" value="Genomic_DNA"/>
</dbReference>
<sequence>MPDWFQQFLSSDEMVAAVIAVLLAALIEIIQRFFAPRGRVRWAVAHEFAYEVRQTQGQALLIRTRHIWIQNVGRAPVKNLEVVLNYRPEHYEVWPQRAYSEDTNPEKRLVVNVASLAAREFFTIGMISATQELPAVMNVRSSDGMGRPVLMGPTQIQPRWVLEMLRFLLFLGAFSLIYWAVRIIQFF</sequence>
<feature type="transmembrane region" description="Helical" evidence="1">
    <location>
        <begin position="160"/>
        <end position="181"/>
    </location>
</feature>
<reference evidence="2 3" key="1">
    <citation type="journal article" date="2016" name="Environ. Microbiol.">
        <title>New Methyloceanibacter diversity from North Sea sediments includes methanotroph containing solely the soluble methane monooxygenase.</title>
        <authorList>
            <person name="Vekeman B."/>
            <person name="Kerckhof F.M."/>
            <person name="Cremers G."/>
            <person name="de Vos P."/>
            <person name="Vandamme P."/>
            <person name="Boon N."/>
            <person name="Op den Camp H.J."/>
            <person name="Heylen K."/>
        </authorList>
    </citation>
    <scope>NUCLEOTIDE SEQUENCE [LARGE SCALE GENOMIC DNA]</scope>
    <source>
        <strain evidence="2 3">R-67175</strain>
    </source>
</reference>
<keyword evidence="3" id="KW-1185">Reference proteome</keyword>
<gene>
    <name evidence="2" type="ORF">AUC69_03480</name>
</gene>
<dbReference type="OrthoDB" id="8454951at2"/>